<dbReference type="Gene3D" id="3.30.450.20">
    <property type="entry name" value="PAS domain"/>
    <property type="match status" value="2"/>
</dbReference>
<dbReference type="SUPFAM" id="SSF55781">
    <property type="entry name" value="GAF domain-like"/>
    <property type="match status" value="1"/>
</dbReference>
<protein>
    <recommendedName>
        <fullName evidence="2">PAS domain-containing protein</fullName>
    </recommendedName>
</protein>
<dbReference type="Pfam" id="PF07228">
    <property type="entry name" value="SpoIIE"/>
    <property type="match status" value="1"/>
</dbReference>
<dbReference type="InterPro" id="IPR029016">
    <property type="entry name" value="GAF-like_dom_sf"/>
</dbReference>
<dbReference type="CDD" id="cd00130">
    <property type="entry name" value="PAS"/>
    <property type="match status" value="2"/>
</dbReference>
<comment type="caution">
    <text evidence="3">The sequence shown here is derived from an EMBL/GenBank/DDBJ whole genome shotgun (WGS) entry which is preliminary data.</text>
</comment>
<dbReference type="InterPro" id="IPR003018">
    <property type="entry name" value="GAF"/>
</dbReference>
<dbReference type="SUPFAM" id="SSF81606">
    <property type="entry name" value="PP2C-like"/>
    <property type="match status" value="1"/>
</dbReference>
<dbReference type="InterPro" id="IPR052016">
    <property type="entry name" value="Bact_Sigma-Reg"/>
</dbReference>
<dbReference type="PANTHER" id="PTHR43156:SF2">
    <property type="entry name" value="STAGE II SPORULATION PROTEIN E"/>
    <property type="match status" value="1"/>
</dbReference>
<evidence type="ECO:0000256" key="1">
    <source>
        <dbReference type="ARBA" id="ARBA00022801"/>
    </source>
</evidence>
<dbReference type="Proteomes" id="UP000600946">
    <property type="component" value="Unassembled WGS sequence"/>
</dbReference>
<reference evidence="4" key="1">
    <citation type="journal article" date="2019" name="Int. J. Syst. Evol. Microbiol.">
        <title>The Global Catalogue of Microorganisms (GCM) 10K type strain sequencing project: providing services to taxonomists for standard genome sequencing and annotation.</title>
        <authorList>
            <consortium name="The Broad Institute Genomics Platform"/>
            <consortium name="The Broad Institute Genome Sequencing Center for Infectious Disease"/>
            <person name="Wu L."/>
            <person name="Ma J."/>
        </authorList>
    </citation>
    <scope>NUCLEOTIDE SEQUENCE [LARGE SCALE GENOMIC DNA]</scope>
    <source>
        <strain evidence="4">JCM 4594</strain>
    </source>
</reference>
<dbReference type="Gene3D" id="3.30.450.40">
    <property type="match status" value="1"/>
</dbReference>
<dbReference type="PANTHER" id="PTHR43156">
    <property type="entry name" value="STAGE II SPORULATION PROTEIN E-RELATED"/>
    <property type="match status" value="1"/>
</dbReference>
<dbReference type="PROSITE" id="PS50112">
    <property type="entry name" value="PAS"/>
    <property type="match status" value="2"/>
</dbReference>
<sequence length="706" mass="75989">MDASEVFEERLGPVRVAASEPGGLLDVLGVAAIVLDEAGRITLWSPQAHELFGWDAQEALGHSAAKLLVAEEHRSQVLDLFARVMSGGGAWAGVFPIRHKDGRTRMVEFRNMRLQDEHGGFYALGIATDEPTLRAVERDLALSVRLVSQSPIGLAVLDTELRYVLVNPTLARINGVTPAEHIGRTVRDALPFLDHEHIEDTMRRVLETGVPLLDQTAIGRTPGDLTEHAWNVSYYRLEDPAGRILGVATSIVDVSEQYHAANEAAEARRRLDLIARASVRIGTTLDLNRTAHELADLVVTDLADIAAVDLLDSVLDSRGAAEDPSAGPVAIRALAVAAAYPTDALQAADPPGNIAKYNVERLVTRCVTTARPVLVSHVGPGDLANIARDDAAAALLARAGLHSYLAVPLIARGEVLGALDLKRARNPQPFTHDDAVLALELATRAAVCIDNARWFQQQRHAALALQQHLLPRQPPQPTGLDVAYRYQPAAAIGEAGGDWFDAIPVAGDKTALVVGDVMGHGINAAATMGQLRTATRTLAGLDLDPADVLRHLDRITAELDETTATCVYAVYDPHRTTCRIALAGHLPPIWDRPGRAPRFLQLPTGAPLGVGGVPFRATTVDCAPGDRLVLYTDGLVETRDQPIDDRLRALLDSLTHHRLPLEATCDRLLAALPPPQRHDDIALLIAQVTPSRRAADGARATREDGR</sequence>
<feature type="domain" description="PAS" evidence="2">
    <location>
        <begin position="139"/>
        <end position="209"/>
    </location>
</feature>
<dbReference type="GeneID" id="96288691"/>
<dbReference type="Pfam" id="PF01590">
    <property type="entry name" value="GAF"/>
    <property type="match status" value="1"/>
</dbReference>
<keyword evidence="4" id="KW-1185">Reference proteome</keyword>
<dbReference type="InterPro" id="IPR000014">
    <property type="entry name" value="PAS"/>
</dbReference>
<dbReference type="Gene3D" id="3.60.40.10">
    <property type="entry name" value="PPM-type phosphatase domain"/>
    <property type="match status" value="1"/>
</dbReference>
<organism evidence="3 4">
    <name type="scientific">Streptomyces xanthochromogenes</name>
    <dbReference type="NCBI Taxonomy" id="67384"/>
    <lineage>
        <taxon>Bacteria</taxon>
        <taxon>Bacillati</taxon>
        <taxon>Actinomycetota</taxon>
        <taxon>Actinomycetes</taxon>
        <taxon>Kitasatosporales</taxon>
        <taxon>Streptomycetaceae</taxon>
        <taxon>Streptomyces</taxon>
    </lineage>
</organism>
<dbReference type="RefSeq" id="WP_190026111.1">
    <property type="nucleotide sequence ID" value="NZ_BMUU01000001.1"/>
</dbReference>
<dbReference type="SMART" id="SM00065">
    <property type="entry name" value="GAF"/>
    <property type="match status" value="1"/>
</dbReference>
<feature type="domain" description="PAS" evidence="2">
    <location>
        <begin position="24"/>
        <end position="88"/>
    </location>
</feature>
<evidence type="ECO:0000313" key="4">
    <source>
        <dbReference type="Proteomes" id="UP000600946"/>
    </source>
</evidence>
<dbReference type="InterPro" id="IPR035965">
    <property type="entry name" value="PAS-like_dom_sf"/>
</dbReference>
<dbReference type="Pfam" id="PF08448">
    <property type="entry name" value="PAS_4"/>
    <property type="match status" value="2"/>
</dbReference>
<dbReference type="InterPro" id="IPR013656">
    <property type="entry name" value="PAS_4"/>
</dbReference>
<dbReference type="SUPFAM" id="SSF55785">
    <property type="entry name" value="PYP-like sensor domain (PAS domain)"/>
    <property type="match status" value="2"/>
</dbReference>
<dbReference type="InterPro" id="IPR001932">
    <property type="entry name" value="PPM-type_phosphatase-like_dom"/>
</dbReference>
<evidence type="ECO:0000259" key="2">
    <source>
        <dbReference type="PROSITE" id="PS50112"/>
    </source>
</evidence>
<accession>A0ABQ2ZLW7</accession>
<dbReference type="NCBIfam" id="TIGR00229">
    <property type="entry name" value="sensory_box"/>
    <property type="match status" value="2"/>
</dbReference>
<name>A0ABQ2ZLW7_9ACTN</name>
<keyword evidence="1" id="KW-0378">Hydrolase</keyword>
<gene>
    <name evidence="3" type="ORF">GCM10010326_06720</name>
</gene>
<evidence type="ECO:0000313" key="3">
    <source>
        <dbReference type="EMBL" id="GGY17113.1"/>
    </source>
</evidence>
<proteinExistence type="predicted"/>
<dbReference type="SMART" id="SM00091">
    <property type="entry name" value="PAS"/>
    <property type="match status" value="2"/>
</dbReference>
<dbReference type="InterPro" id="IPR036457">
    <property type="entry name" value="PPM-type-like_dom_sf"/>
</dbReference>
<dbReference type="EMBL" id="BMUU01000001">
    <property type="protein sequence ID" value="GGY17113.1"/>
    <property type="molecule type" value="Genomic_DNA"/>
</dbReference>
<dbReference type="SMART" id="SM00331">
    <property type="entry name" value="PP2C_SIG"/>
    <property type="match status" value="1"/>
</dbReference>